<accession>A0A1B0ZN52</accession>
<sequence length="250" mass="26604">MKLSQTGFVSALLAPDAPIPDGLSDGVGRPAGSRFSVYRNNVAASLTEALHEGFPAIAGLLGKENMDGLAGLYFRKHPPASPLMMHFGGDFPDFLAGMQQLNHLGYLPDVARLELALRRSYHAADAMPAARDALAGMSPDVLMSLKVGIAPAVELLRSDWPLYDIWRFATQPGAPNPRAKAQDVLITRPEFDPIAQPLHPGGANWIDALIQGQSIGAAYEAALQASPDFDLSQPLTLLLEGGGLTDLMIS</sequence>
<evidence type="ECO:0000313" key="3">
    <source>
        <dbReference type="Proteomes" id="UP000092565"/>
    </source>
</evidence>
<feature type="domain" description="Putative DNA-binding" evidence="1">
    <location>
        <begin position="5"/>
        <end position="95"/>
    </location>
</feature>
<proteinExistence type="predicted"/>
<dbReference type="AlphaFoldDB" id="A0A1B0ZN52"/>
<evidence type="ECO:0000313" key="2">
    <source>
        <dbReference type="EMBL" id="ANP35612.1"/>
    </source>
</evidence>
<dbReference type="PATRIC" id="fig|60890.4.peg.667"/>
<keyword evidence="3" id="KW-1185">Reference proteome</keyword>
<evidence type="ECO:0000259" key="1">
    <source>
        <dbReference type="Pfam" id="PF09836"/>
    </source>
</evidence>
<dbReference type="RefSeq" id="WP_065270712.1">
    <property type="nucleotide sequence ID" value="NZ_CP015124.1"/>
</dbReference>
<dbReference type="OrthoDB" id="4146344at2"/>
<reference evidence="2 3" key="1">
    <citation type="submission" date="2016-04" db="EMBL/GenBank/DDBJ databases">
        <authorList>
            <person name="Evans L.H."/>
            <person name="Alamgir A."/>
            <person name="Owens N."/>
            <person name="Weber N.D."/>
            <person name="Virtaneva K."/>
            <person name="Barbian K."/>
            <person name="Babar A."/>
            <person name="Rosenke K."/>
        </authorList>
    </citation>
    <scope>NUCLEOTIDE SEQUENCE [LARGE SCALE GENOMIC DNA]</scope>
    <source>
        <strain evidence="2 3">JL2886</strain>
    </source>
</reference>
<dbReference type="EMBL" id="CP015124">
    <property type="protein sequence ID" value="ANP35612.1"/>
    <property type="molecule type" value="Genomic_DNA"/>
</dbReference>
<organism evidence="2 3">
    <name type="scientific">Phaeobacter gallaeciensis</name>
    <dbReference type="NCBI Taxonomy" id="60890"/>
    <lineage>
        <taxon>Bacteria</taxon>
        <taxon>Pseudomonadati</taxon>
        <taxon>Pseudomonadota</taxon>
        <taxon>Alphaproteobacteria</taxon>
        <taxon>Rhodobacterales</taxon>
        <taxon>Roseobacteraceae</taxon>
        <taxon>Phaeobacter</taxon>
    </lineage>
</organism>
<dbReference type="InterPro" id="IPR044922">
    <property type="entry name" value="DUF2063_N_sf"/>
</dbReference>
<gene>
    <name evidence="2" type="ORF">JL2886_00686</name>
</gene>
<dbReference type="Gene3D" id="1.10.150.690">
    <property type="entry name" value="DUF2063"/>
    <property type="match status" value="1"/>
</dbReference>
<protein>
    <recommendedName>
        <fullName evidence="1">Putative DNA-binding domain-containing protein</fullName>
    </recommendedName>
</protein>
<dbReference type="Proteomes" id="UP000092565">
    <property type="component" value="Chromosome"/>
</dbReference>
<name>A0A1B0ZN52_9RHOB</name>
<dbReference type="InterPro" id="IPR018640">
    <property type="entry name" value="DUF2063"/>
</dbReference>
<dbReference type="Pfam" id="PF09836">
    <property type="entry name" value="DUF2063"/>
    <property type="match status" value="1"/>
</dbReference>